<dbReference type="SMART" id="SM00342">
    <property type="entry name" value="HTH_ARAC"/>
    <property type="match status" value="1"/>
</dbReference>
<evidence type="ECO:0000259" key="4">
    <source>
        <dbReference type="PROSITE" id="PS01124"/>
    </source>
</evidence>
<keyword evidence="1" id="KW-0805">Transcription regulation</keyword>
<dbReference type="PROSITE" id="PS01124">
    <property type="entry name" value="HTH_ARAC_FAMILY_2"/>
    <property type="match status" value="1"/>
</dbReference>
<organism evidence="5 6">
    <name type="scientific">Ferirhizobium litorale</name>
    <dbReference type="NCBI Taxonomy" id="2927786"/>
    <lineage>
        <taxon>Bacteria</taxon>
        <taxon>Pseudomonadati</taxon>
        <taxon>Pseudomonadota</taxon>
        <taxon>Alphaproteobacteria</taxon>
        <taxon>Hyphomicrobiales</taxon>
        <taxon>Rhizobiaceae</taxon>
        <taxon>Ferirhizobium</taxon>
    </lineage>
</organism>
<keyword evidence="2" id="KW-0238">DNA-binding</keyword>
<keyword evidence="3" id="KW-0804">Transcription</keyword>
<evidence type="ECO:0000256" key="1">
    <source>
        <dbReference type="ARBA" id="ARBA00023015"/>
    </source>
</evidence>
<dbReference type="PROSITE" id="PS00041">
    <property type="entry name" value="HTH_ARAC_FAMILY_1"/>
    <property type="match status" value="1"/>
</dbReference>
<dbReference type="GO" id="GO:0043565">
    <property type="term" value="F:sequence-specific DNA binding"/>
    <property type="evidence" value="ECO:0007669"/>
    <property type="project" value="InterPro"/>
</dbReference>
<dbReference type="Pfam" id="PF12833">
    <property type="entry name" value="HTH_18"/>
    <property type="match status" value="1"/>
</dbReference>
<dbReference type="Proteomes" id="UP001161580">
    <property type="component" value="Unassembled WGS sequence"/>
</dbReference>
<feature type="domain" description="HTH araC/xylS-type" evidence="4">
    <location>
        <begin position="191"/>
        <end position="289"/>
    </location>
</feature>
<reference evidence="5" key="1">
    <citation type="submission" date="2022-03" db="EMBL/GenBank/DDBJ databases">
        <title>Fererhizobium litorale gen. nov., sp. nov., isolated from sandy sediments of the Sea of Japan seashore.</title>
        <authorList>
            <person name="Romanenko L."/>
            <person name="Kurilenko V."/>
            <person name="Otstavnykh N."/>
            <person name="Svetashev V."/>
            <person name="Tekutyeva L."/>
            <person name="Isaeva M."/>
            <person name="Mikhailov V."/>
        </authorList>
    </citation>
    <scope>NUCLEOTIDE SEQUENCE</scope>
    <source>
        <strain evidence="5">KMM 9576</strain>
    </source>
</reference>
<evidence type="ECO:0000313" key="6">
    <source>
        <dbReference type="Proteomes" id="UP001161580"/>
    </source>
</evidence>
<dbReference type="InterPro" id="IPR018062">
    <property type="entry name" value="HTH_AraC-typ_CS"/>
</dbReference>
<proteinExistence type="predicted"/>
<keyword evidence="6" id="KW-1185">Reference proteome</keyword>
<dbReference type="EMBL" id="JALDYZ010000003">
    <property type="protein sequence ID" value="MDI7922202.1"/>
    <property type="molecule type" value="Genomic_DNA"/>
</dbReference>
<accession>A0AAE3QAJ7</accession>
<sequence length="293" mass="32896">MSPTNRISDALLKGSRLIGQRSLDIWSGIAIERRFVEAIEREEEQLDVHYAILWGDRPTIAEREYRVGRFQRVVKPAHTLSLGCAGRLPAVRALTSYEVTACVINTHAAQTIVDEMEWKGSFSLHEHLGVSDLPLSHLITLVSLEAENCGASGKLYCDSLEQALINRFLVVSRIEGKAQPTVSGLPRPQLKRVLDKLANEYDRDLSLSDLAQESGYSRSHFLKMFDVATGKTPFEYLRDVRLEAARTALIDTKDSIVSIAIRTGFCSHSHLTRQFVKRYGLSPSAYRRQLAKL</sequence>
<dbReference type="GO" id="GO:0003700">
    <property type="term" value="F:DNA-binding transcription factor activity"/>
    <property type="evidence" value="ECO:0007669"/>
    <property type="project" value="InterPro"/>
</dbReference>
<evidence type="ECO:0000313" key="5">
    <source>
        <dbReference type="EMBL" id="MDI7922202.1"/>
    </source>
</evidence>
<dbReference type="Gene3D" id="1.10.10.60">
    <property type="entry name" value="Homeodomain-like"/>
    <property type="match status" value="2"/>
</dbReference>
<comment type="caution">
    <text evidence="5">The sequence shown here is derived from an EMBL/GenBank/DDBJ whole genome shotgun (WGS) entry which is preliminary data.</text>
</comment>
<protein>
    <submittedName>
        <fullName evidence="5">AraC family transcriptional regulator</fullName>
    </submittedName>
</protein>
<dbReference type="AlphaFoldDB" id="A0AAE3QAJ7"/>
<dbReference type="InterPro" id="IPR018060">
    <property type="entry name" value="HTH_AraC"/>
</dbReference>
<gene>
    <name evidence="5" type="ORF">MRS75_08900</name>
</gene>
<evidence type="ECO:0000256" key="2">
    <source>
        <dbReference type="ARBA" id="ARBA00023125"/>
    </source>
</evidence>
<dbReference type="InterPro" id="IPR009057">
    <property type="entry name" value="Homeodomain-like_sf"/>
</dbReference>
<dbReference type="InterPro" id="IPR050204">
    <property type="entry name" value="AraC_XylS_family_regulators"/>
</dbReference>
<name>A0AAE3QAJ7_9HYPH</name>
<dbReference type="RefSeq" id="WP_311789043.1">
    <property type="nucleotide sequence ID" value="NZ_JALDYY010000022.1"/>
</dbReference>
<evidence type="ECO:0000256" key="3">
    <source>
        <dbReference type="ARBA" id="ARBA00023163"/>
    </source>
</evidence>
<dbReference type="PANTHER" id="PTHR46796">
    <property type="entry name" value="HTH-TYPE TRANSCRIPTIONAL ACTIVATOR RHAS-RELATED"/>
    <property type="match status" value="1"/>
</dbReference>
<dbReference type="SUPFAM" id="SSF46689">
    <property type="entry name" value="Homeodomain-like"/>
    <property type="match status" value="2"/>
</dbReference>